<name>A0A078IN93_BRANA</name>
<dbReference type="EMBL" id="LK032946">
    <property type="protein sequence ID" value="CDY50889.1"/>
    <property type="molecule type" value="Genomic_DNA"/>
</dbReference>
<evidence type="ECO:0000313" key="1">
    <source>
        <dbReference type="EMBL" id="CDY50889.1"/>
    </source>
</evidence>
<dbReference type="PaxDb" id="3708-A0A078IN93"/>
<reference evidence="1 2" key="1">
    <citation type="journal article" date="2014" name="Science">
        <title>Plant genetics. Early allopolyploid evolution in the post-Neolithic Brassica napus oilseed genome.</title>
        <authorList>
            <person name="Chalhoub B."/>
            <person name="Denoeud F."/>
            <person name="Liu S."/>
            <person name="Parkin I.A."/>
            <person name="Tang H."/>
            <person name="Wang X."/>
            <person name="Chiquet J."/>
            <person name="Belcram H."/>
            <person name="Tong C."/>
            <person name="Samans B."/>
            <person name="Correa M."/>
            <person name="Da Silva C."/>
            <person name="Just J."/>
            <person name="Falentin C."/>
            <person name="Koh C.S."/>
            <person name="Le Clainche I."/>
            <person name="Bernard M."/>
            <person name="Bento P."/>
            <person name="Noel B."/>
            <person name="Labadie K."/>
            <person name="Alberti A."/>
            <person name="Charles M."/>
            <person name="Arnaud D."/>
            <person name="Guo H."/>
            <person name="Daviaud C."/>
            <person name="Alamery S."/>
            <person name="Jabbari K."/>
            <person name="Zhao M."/>
            <person name="Edger P.P."/>
            <person name="Chelaifa H."/>
            <person name="Tack D."/>
            <person name="Lassalle G."/>
            <person name="Mestiri I."/>
            <person name="Schnel N."/>
            <person name="Le Paslier M.C."/>
            <person name="Fan G."/>
            <person name="Renault V."/>
            <person name="Bayer P.E."/>
            <person name="Golicz A.A."/>
            <person name="Manoli S."/>
            <person name="Lee T.H."/>
            <person name="Thi V.H."/>
            <person name="Chalabi S."/>
            <person name="Hu Q."/>
            <person name="Fan C."/>
            <person name="Tollenaere R."/>
            <person name="Lu Y."/>
            <person name="Battail C."/>
            <person name="Shen J."/>
            <person name="Sidebottom C.H."/>
            <person name="Wang X."/>
            <person name="Canaguier A."/>
            <person name="Chauveau A."/>
            <person name="Berard A."/>
            <person name="Deniot G."/>
            <person name="Guan M."/>
            <person name="Liu Z."/>
            <person name="Sun F."/>
            <person name="Lim Y.P."/>
            <person name="Lyons E."/>
            <person name="Town C.D."/>
            <person name="Bancroft I."/>
            <person name="Wang X."/>
            <person name="Meng J."/>
            <person name="Ma J."/>
            <person name="Pires J.C."/>
            <person name="King G.J."/>
            <person name="Brunel D."/>
            <person name="Delourme R."/>
            <person name="Renard M."/>
            <person name="Aury J.M."/>
            <person name="Adams K.L."/>
            <person name="Batley J."/>
            <person name="Snowdon R.J."/>
            <person name="Tost J."/>
            <person name="Edwards D."/>
            <person name="Zhou Y."/>
            <person name="Hua W."/>
            <person name="Sharpe A.G."/>
            <person name="Paterson A.H."/>
            <person name="Guan C."/>
            <person name="Wincker P."/>
        </authorList>
    </citation>
    <scope>NUCLEOTIDE SEQUENCE [LARGE SCALE GENOMIC DNA]</scope>
    <source>
        <strain evidence="2">cv. Darmor-bzh</strain>
    </source>
</reference>
<accession>A0A078IN93</accession>
<dbReference type="Proteomes" id="UP000028999">
    <property type="component" value="Unassembled WGS sequence"/>
</dbReference>
<protein>
    <submittedName>
        <fullName evidence="1">BnaCnng19810D protein</fullName>
    </submittedName>
</protein>
<proteinExistence type="predicted"/>
<organism evidence="1 2">
    <name type="scientific">Brassica napus</name>
    <name type="common">Rape</name>
    <dbReference type="NCBI Taxonomy" id="3708"/>
    <lineage>
        <taxon>Eukaryota</taxon>
        <taxon>Viridiplantae</taxon>
        <taxon>Streptophyta</taxon>
        <taxon>Embryophyta</taxon>
        <taxon>Tracheophyta</taxon>
        <taxon>Spermatophyta</taxon>
        <taxon>Magnoliopsida</taxon>
        <taxon>eudicotyledons</taxon>
        <taxon>Gunneridae</taxon>
        <taxon>Pentapetalae</taxon>
        <taxon>rosids</taxon>
        <taxon>malvids</taxon>
        <taxon>Brassicales</taxon>
        <taxon>Brassicaceae</taxon>
        <taxon>Brassiceae</taxon>
        <taxon>Brassica</taxon>
    </lineage>
</organism>
<evidence type="ECO:0000313" key="2">
    <source>
        <dbReference type="Proteomes" id="UP000028999"/>
    </source>
</evidence>
<gene>
    <name evidence="1" type="primary">BnaCnng19810D</name>
    <name evidence="1" type="ORF">GSBRNA2T00097722001</name>
</gene>
<keyword evidence="2" id="KW-1185">Reference proteome</keyword>
<sequence length="12" mass="1574">MVRDRFSRTRLH</sequence>